<feature type="domain" description="Enoyl reductase (ER)" evidence="2">
    <location>
        <begin position="12"/>
        <end position="324"/>
    </location>
</feature>
<protein>
    <submittedName>
        <fullName evidence="3">NADPH:quinone reductase</fullName>
    </submittedName>
</protein>
<reference evidence="3 4" key="1">
    <citation type="submission" date="2020-07" db="EMBL/GenBank/DDBJ databases">
        <title>Taxonomic revisions and descriptions of new bacterial species based on genomic comparisons in the high-G+C-content subgroup of the family Alcaligenaceae.</title>
        <authorList>
            <person name="Szabo A."/>
            <person name="Felfoldi T."/>
        </authorList>
    </citation>
    <scope>NUCLEOTIDE SEQUENCE [LARGE SCALE GENOMIC DNA]</scope>
    <source>
        <strain evidence="3 4">DSM 25264</strain>
    </source>
</reference>
<evidence type="ECO:0000313" key="3">
    <source>
        <dbReference type="EMBL" id="NYT37955.1"/>
    </source>
</evidence>
<dbReference type="SMART" id="SM00829">
    <property type="entry name" value="PKS_ER"/>
    <property type="match status" value="1"/>
</dbReference>
<dbReference type="Gene3D" id="3.90.180.10">
    <property type="entry name" value="Medium-chain alcohol dehydrogenases, catalytic domain"/>
    <property type="match status" value="1"/>
</dbReference>
<dbReference type="InterPro" id="IPR036291">
    <property type="entry name" value="NAD(P)-bd_dom_sf"/>
</dbReference>
<organism evidence="3 4">
    <name type="scientific">Allopusillimonas soli</name>
    <dbReference type="NCBI Taxonomy" id="659016"/>
    <lineage>
        <taxon>Bacteria</taxon>
        <taxon>Pseudomonadati</taxon>
        <taxon>Pseudomonadota</taxon>
        <taxon>Betaproteobacteria</taxon>
        <taxon>Burkholderiales</taxon>
        <taxon>Alcaligenaceae</taxon>
        <taxon>Allopusillimonas</taxon>
    </lineage>
</organism>
<dbReference type="Proteomes" id="UP000580517">
    <property type="component" value="Unassembled WGS sequence"/>
</dbReference>
<dbReference type="GO" id="GO:0016491">
    <property type="term" value="F:oxidoreductase activity"/>
    <property type="evidence" value="ECO:0007669"/>
    <property type="project" value="InterPro"/>
</dbReference>
<dbReference type="RefSeq" id="WP_129969905.1">
    <property type="nucleotide sequence ID" value="NZ_JACCEW010000004.1"/>
</dbReference>
<dbReference type="PANTHER" id="PTHR44154">
    <property type="entry name" value="QUINONE OXIDOREDUCTASE"/>
    <property type="match status" value="1"/>
</dbReference>
<dbReference type="EMBL" id="JACCEW010000004">
    <property type="protein sequence ID" value="NYT37955.1"/>
    <property type="molecule type" value="Genomic_DNA"/>
</dbReference>
<name>A0A853FB30_9BURK</name>
<dbReference type="InterPro" id="IPR011032">
    <property type="entry name" value="GroES-like_sf"/>
</dbReference>
<dbReference type="InterPro" id="IPR013149">
    <property type="entry name" value="ADH-like_C"/>
</dbReference>
<accession>A0A853FB30</accession>
<evidence type="ECO:0000259" key="2">
    <source>
        <dbReference type="SMART" id="SM00829"/>
    </source>
</evidence>
<dbReference type="AlphaFoldDB" id="A0A853FB30"/>
<dbReference type="InterPro" id="IPR013154">
    <property type="entry name" value="ADH-like_N"/>
</dbReference>
<keyword evidence="1" id="KW-0521">NADP</keyword>
<comment type="caution">
    <text evidence="3">The sequence shown here is derived from an EMBL/GenBank/DDBJ whole genome shotgun (WGS) entry which is preliminary data.</text>
</comment>
<dbReference type="SUPFAM" id="SSF51735">
    <property type="entry name" value="NAD(P)-binding Rossmann-fold domains"/>
    <property type="match status" value="1"/>
</dbReference>
<dbReference type="CDD" id="cd08253">
    <property type="entry name" value="zeta_crystallin"/>
    <property type="match status" value="1"/>
</dbReference>
<dbReference type="SUPFAM" id="SSF50129">
    <property type="entry name" value="GroES-like"/>
    <property type="match status" value="1"/>
</dbReference>
<evidence type="ECO:0000313" key="4">
    <source>
        <dbReference type="Proteomes" id="UP000580517"/>
    </source>
</evidence>
<dbReference type="OrthoDB" id="9788224at2"/>
<evidence type="ECO:0000256" key="1">
    <source>
        <dbReference type="ARBA" id="ARBA00022857"/>
    </source>
</evidence>
<gene>
    <name evidence="3" type="ORF">H0A68_13795</name>
</gene>
<proteinExistence type="predicted"/>
<dbReference type="InterPro" id="IPR020843">
    <property type="entry name" value="ER"/>
</dbReference>
<dbReference type="Pfam" id="PF00107">
    <property type="entry name" value="ADH_zinc_N"/>
    <property type="match status" value="1"/>
</dbReference>
<keyword evidence="4" id="KW-1185">Reference proteome</keyword>
<dbReference type="PANTHER" id="PTHR44154:SF1">
    <property type="entry name" value="QUINONE OXIDOREDUCTASE"/>
    <property type="match status" value="1"/>
</dbReference>
<dbReference type="Gene3D" id="3.40.50.720">
    <property type="entry name" value="NAD(P)-binding Rossmann-like Domain"/>
    <property type="match status" value="1"/>
</dbReference>
<sequence length="326" mass="34366">MRAAWYSKNGPASEVLQVGELPDIAPAEGEVRVRLAVSGVNPSDVKSRGGSRPVTVPHLVPHSDGAGVVESVGPGVDPARVGERVWIWNGQWRRALGTAAEYITLPAGQAMPLPQGISFEAGACLGIPALTGLHAVQMLGALQGKTVLVIGASSSVGFYAAQIAHLRGARVIGTVGSAEKAGQVKKAGIADLIDYKREPVAERIAELTGGRGVDAIIDMDLSTTTALVTDGALAPHGSVICYGSNQRTGVAIDYWVWLLRSLSLRFFLVYDLLPDERQADLNALQALLREDRLLHHIGPAFALKDIAQAHEAVESGKTMGKVLVTL</sequence>
<dbReference type="InterPro" id="IPR051603">
    <property type="entry name" value="Zinc-ADH_QOR/CCCR"/>
</dbReference>
<dbReference type="Pfam" id="PF08240">
    <property type="entry name" value="ADH_N"/>
    <property type="match status" value="1"/>
</dbReference>